<evidence type="ECO:0000256" key="7">
    <source>
        <dbReference type="ARBA" id="ARBA00034808"/>
    </source>
</evidence>
<dbReference type="EMBL" id="CAMXCT030002350">
    <property type="protein sequence ID" value="CAL4784874.1"/>
    <property type="molecule type" value="Genomic_DNA"/>
</dbReference>
<dbReference type="InterPro" id="IPR036388">
    <property type="entry name" value="WH-like_DNA-bd_sf"/>
</dbReference>
<dbReference type="GO" id="GO:0005694">
    <property type="term" value="C:chromosome"/>
    <property type="evidence" value="ECO:0007669"/>
    <property type="project" value="TreeGrafter"/>
</dbReference>
<dbReference type="EC" id="5.6.2.4" evidence="7"/>
<keyword evidence="2" id="KW-0547">Nucleotide-binding</keyword>
<sequence length="604" mass="69458">MQRQDFFDHDAFRPEQEKVLRSALNRQDSEIYWPTAAGKSLIYQLFALLSWQRKRGIVLVVEPTIPVLQDQVQKFNARAEEFHRTHGDDEDAPFQACLLGSAQKDEKIIDQAVRGQCCLVYLCPESLTQKYLEAFFHLRDRERVSMFAVDEACYILLWGQSFRPAFQDLSWLREAYDSVPILALSGTAPPKRQKFIRHSLKLQNPLRSTRPLDWDLKLPQGRAKGSSRMKLVVTGKAALANVSAKLAAADAPLRDRFLCSSCLAFAKEERKLQKVLELLEHGAYPAVVYVPTKPDARRVRRRLTESLEERRLTLTIGYMDGETPPASRASINLDFQSKEIDLMVATDAYGQGIDKADIRLIVHWEPPVNFEMYVNHIGRAGRDGFTSRCVLLYSNSCWAQLFESGRCFTRELEEMDEEDRQVEFASRSTLKDMVTSKKSCRWRRLLRYYECEDELPLEGCGSCDICLGQYDRGSGEGEDFSVGARLLLSSVRLKELSKVAARMDVLDLALGKCDLEPEQQELLQTMETLRSSLPAKQRQKGWLQELLTLLWNNDFVIKKYAGIHDVKLKRKKWQRKDILKFLWFLTNKGWGWGLGCTIYLLNQT</sequence>
<dbReference type="GO" id="GO:0043138">
    <property type="term" value="F:3'-5' DNA helicase activity"/>
    <property type="evidence" value="ECO:0007669"/>
    <property type="project" value="UniProtKB-EC"/>
</dbReference>
<dbReference type="EMBL" id="CAMXCT010002350">
    <property type="protein sequence ID" value="CAI3997562.1"/>
    <property type="molecule type" value="Genomic_DNA"/>
</dbReference>
<dbReference type="EMBL" id="CAMXCT020002350">
    <property type="protein sequence ID" value="CAL1150937.1"/>
    <property type="molecule type" value="Genomic_DNA"/>
</dbReference>
<evidence type="ECO:0000256" key="1">
    <source>
        <dbReference type="ARBA" id="ARBA00005446"/>
    </source>
</evidence>
<evidence type="ECO:0000259" key="9">
    <source>
        <dbReference type="PROSITE" id="PS51194"/>
    </source>
</evidence>
<comment type="catalytic activity">
    <reaction evidence="6">
        <text>Couples ATP hydrolysis with the unwinding of duplex DNA by translocating in the 3'-5' direction.</text>
        <dbReference type="EC" id="5.6.2.4"/>
    </reaction>
</comment>
<comment type="caution">
    <text evidence="10">The sequence shown here is derived from an EMBL/GenBank/DDBJ whole genome shotgun (WGS) entry which is preliminary data.</text>
</comment>
<reference evidence="11" key="2">
    <citation type="submission" date="2024-04" db="EMBL/GenBank/DDBJ databases">
        <authorList>
            <person name="Chen Y."/>
            <person name="Shah S."/>
            <person name="Dougan E. K."/>
            <person name="Thang M."/>
            <person name="Chan C."/>
        </authorList>
    </citation>
    <scope>NUCLEOTIDE SEQUENCE [LARGE SCALE GENOMIC DNA]</scope>
</reference>
<dbReference type="OrthoDB" id="434206at2759"/>
<evidence type="ECO:0000256" key="6">
    <source>
        <dbReference type="ARBA" id="ARBA00034617"/>
    </source>
</evidence>
<dbReference type="SMART" id="SM00487">
    <property type="entry name" value="DEXDc"/>
    <property type="match status" value="1"/>
</dbReference>
<feature type="domain" description="Helicase C-terminal" evidence="9">
    <location>
        <begin position="271"/>
        <end position="434"/>
    </location>
</feature>
<dbReference type="PANTHER" id="PTHR13710:SF105">
    <property type="entry name" value="ATP-DEPENDENT DNA HELICASE Q1"/>
    <property type="match status" value="1"/>
</dbReference>
<dbReference type="Gene3D" id="1.10.10.10">
    <property type="entry name" value="Winged helix-like DNA-binding domain superfamily/Winged helix DNA-binding domain"/>
    <property type="match status" value="1"/>
</dbReference>
<dbReference type="GO" id="GO:0005737">
    <property type="term" value="C:cytoplasm"/>
    <property type="evidence" value="ECO:0007669"/>
    <property type="project" value="TreeGrafter"/>
</dbReference>
<evidence type="ECO:0000313" key="10">
    <source>
        <dbReference type="EMBL" id="CAI3997562.1"/>
    </source>
</evidence>
<evidence type="ECO:0000256" key="2">
    <source>
        <dbReference type="ARBA" id="ARBA00022741"/>
    </source>
</evidence>
<dbReference type="InterPro" id="IPR014001">
    <property type="entry name" value="Helicase_ATP-bd"/>
</dbReference>
<dbReference type="GO" id="GO:0006281">
    <property type="term" value="P:DNA repair"/>
    <property type="evidence" value="ECO:0007669"/>
    <property type="project" value="TreeGrafter"/>
</dbReference>
<dbReference type="InterPro" id="IPR011545">
    <property type="entry name" value="DEAD/DEAH_box_helicase_dom"/>
</dbReference>
<organism evidence="10">
    <name type="scientific">Cladocopium goreaui</name>
    <dbReference type="NCBI Taxonomy" id="2562237"/>
    <lineage>
        <taxon>Eukaryota</taxon>
        <taxon>Sar</taxon>
        <taxon>Alveolata</taxon>
        <taxon>Dinophyceae</taxon>
        <taxon>Suessiales</taxon>
        <taxon>Symbiodiniaceae</taxon>
        <taxon>Cladocopium</taxon>
    </lineage>
</organism>
<dbReference type="Pfam" id="PF00271">
    <property type="entry name" value="Helicase_C"/>
    <property type="match status" value="1"/>
</dbReference>
<dbReference type="SMART" id="SM00490">
    <property type="entry name" value="HELICc"/>
    <property type="match status" value="1"/>
</dbReference>
<feature type="domain" description="Helicase ATP-binding" evidence="8">
    <location>
        <begin position="20"/>
        <end position="206"/>
    </location>
</feature>
<dbReference type="GO" id="GO:0005524">
    <property type="term" value="F:ATP binding"/>
    <property type="evidence" value="ECO:0007669"/>
    <property type="project" value="UniProtKB-KW"/>
</dbReference>
<evidence type="ECO:0000313" key="11">
    <source>
        <dbReference type="EMBL" id="CAL1150937.1"/>
    </source>
</evidence>
<gene>
    <name evidence="10" type="ORF">C1SCF055_LOCUS23933</name>
</gene>
<dbReference type="InterPro" id="IPR001650">
    <property type="entry name" value="Helicase_C-like"/>
</dbReference>
<reference evidence="10" key="1">
    <citation type="submission" date="2022-10" db="EMBL/GenBank/DDBJ databases">
        <authorList>
            <person name="Chen Y."/>
            <person name="Dougan E. K."/>
            <person name="Chan C."/>
            <person name="Rhodes N."/>
            <person name="Thang M."/>
        </authorList>
    </citation>
    <scope>NUCLEOTIDE SEQUENCE</scope>
</reference>
<proteinExistence type="inferred from homology"/>
<dbReference type="GO" id="GO:0006310">
    <property type="term" value="P:DNA recombination"/>
    <property type="evidence" value="ECO:0007669"/>
    <property type="project" value="TreeGrafter"/>
</dbReference>
<evidence type="ECO:0000256" key="5">
    <source>
        <dbReference type="ARBA" id="ARBA00023235"/>
    </source>
</evidence>
<evidence type="ECO:0000313" key="12">
    <source>
        <dbReference type="EMBL" id="CAL4784874.1"/>
    </source>
</evidence>
<name>A0A9P1CS57_9DINO</name>
<keyword evidence="12" id="KW-0378">Hydrolase</keyword>
<evidence type="ECO:0000256" key="3">
    <source>
        <dbReference type="ARBA" id="ARBA00022840"/>
    </source>
</evidence>
<keyword evidence="3" id="KW-0067">ATP-binding</keyword>
<dbReference type="GO" id="GO:0009378">
    <property type="term" value="F:four-way junction helicase activity"/>
    <property type="evidence" value="ECO:0007669"/>
    <property type="project" value="TreeGrafter"/>
</dbReference>
<dbReference type="Gene3D" id="3.40.50.300">
    <property type="entry name" value="P-loop containing nucleotide triphosphate hydrolases"/>
    <property type="match status" value="2"/>
</dbReference>
<evidence type="ECO:0000259" key="8">
    <source>
        <dbReference type="PROSITE" id="PS51192"/>
    </source>
</evidence>
<dbReference type="InterPro" id="IPR027417">
    <property type="entry name" value="P-loop_NTPase"/>
</dbReference>
<keyword evidence="13" id="KW-1185">Reference proteome</keyword>
<evidence type="ECO:0000256" key="4">
    <source>
        <dbReference type="ARBA" id="ARBA00023125"/>
    </source>
</evidence>
<dbReference type="SUPFAM" id="SSF52540">
    <property type="entry name" value="P-loop containing nucleoside triphosphate hydrolases"/>
    <property type="match status" value="1"/>
</dbReference>
<dbReference type="PROSITE" id="PS51192">
    <property type="entry name" value="HELICASE_ATP_BIND_1"/>
    <property type="match status" value="1"/>
</dbReference>
<dbReference type="AlphaFoldDB" id="A0A9P1CS57"/>
<dbReference type="PANTHER" id="PTHR13710">
    <property type="entry name" value="DNA HELICASE RECQ FAMILY MEMBER"/>
    <property type="match status" value="1"/>
</dbReference>
<protein>
    <recommendedName>
        <fullName evidence="7">DNA 3'-5' helicase</fullName>
        <ecNumber evidence="7">5.6.2.4</ecNumber>
    </recommendedName>
</protein>
<evidence type="ECO:0000313" key="13">
    <source>
        <dbReference type="Proteomes" id="UP001152797"/>
    </source>
</evidence>
<dbReference type="GO" id="GO:0003677">
    <property type="term" value="F:DNA binding"/>
    <property type="evidence" value="ECO:0007669"/>
    <property type="project" value="UniProtKB-KW"/>
</dbReference>
<keyword evidence="5" id="KW-0413">Isomerase</keyword>
<keyword evidence="4" id="KW-0238">DNA-binding</keyword>
<dbReference type="PROSITE" id="PS51194">
    <property type="entry name" value="HELICASE_CTER"/>
    <property type="match status" value="1"/>
</dbReference>
<keyword evidence="12" id="KW-0347">Helicase</keyword>
<accession>A0A9P1CS57</accession>
<dbReference type="Proteomes" id="UP001152797">
    <property type="component" value="Unassembled WGS sequence"/>
</dbReference>
<dbReference type="CDD" id="cd17920">
    <property type="entry name" value="DEXHc_RecQ"/>
    <property type="match status" value="1"/>
</dbReference>
<dbReference type="Pfam" id="PF00270">
    <property type="entry name" value="DEAD"/>
    <property type="match status" value="1"/>
</dbReference>
<comment type="similarity">
    <text evidence="1">Belongs to the helicase family. RecQ subfamily.</text>
</comment>